<dbReference type="EC" id="3.4.21.-" evidence="4"/>
<evidence type="ECO:0000313" key="4">
    <source>
        <dbReference type="EMBL" id="WAL68283.1"/>
    </source>
</evidence>
<feature type="region of interest" description="Disordered" evidence="2">
    <location>
        <begin position="32"/>
        <end position="76"/>
    </location>
</feature>
<sequence length="289" mass="29350">MATKMFTPARMATISVLLALCSACGSVTGHAVSAGGGTGSTGRTGSTGSTVPESSPVAHATTPETTTSDTTGTRAPAPATGLAVGALFSGDSHFCTASVVHSSTGNVVLTAAHCLTDGSGAEVREDLTFVPGYHDGAEPVGRWTVTETVIPAGWSSDSDPDLDFAFLIVHQDGNPASVESVTGANVLGHDRGFTHEVTVSGYPDSQDAPLVCHSTSSEFTSYQEQVACPGFTNGTSGGPWVTDVDPATGYGTVIGVIGGYQEGGDTADLSYSAYFDSDIQHLFDSIGSR</sequence>
<dbReference type="Gene3D" id="2.40.10.10">
    <property type="entry name" value="Trypsin-like serine proteases"/>
    <property type="match status" value="2"/>
</dbReference>
<evidence type="ECO:0000256" key="3">
    <source>
        <dbReference type="SAM" id="SignalP"/>
    </source>
</evidence>
<feature type="signal peptide" evidence="3">
    <location>
        <begin position="1"/>
        <end position="31"/>
    </location>
</feature>
<feature type="chain" id="PRO_5046289704" evidence="3">
    <location>
        <begin position="32"/>
        <end position="289"/>
    </location>
</feature>
<keyword evidence="5" id="KW-1185">Reference proteome</keyword>
<dbReference type="PANTHER" id="PTHR15462">
    <property type="entry name" value="SERINE PROTEASE"/>
    <property type="match status" value="1"/>
</dbReference>
<dbReference type="InterPro" id="IPR018114">
    <property type="entry name" value="TRYPSIN_HIS"/>
</dbReference>
<evidence type="ECO:0000256" key="2">
    <source>
        <dbReference type="SAM" id="MobiDB-lite"/>
    </source>
</evidence>
<organism evidence="4 5">
    <name type="scientific">Amycolatopsis cynarae</name>
    <dbReference type="NCBI Taxonomy" id="2995223"/>
    <lineage>
        <taxon>Bacteria</taxon>
        <taxon>Bacillati</taxon>
        <taxon>Actinomycetota</taxon>
        <taxon>Actinomycetes</taxon>
        <taxon>Pseudonocardiales</taxon>
        <taxon>Pseudonocardiaceae</taxon>
        <taxon>Amycolatopsis</taxon>
    </lineage>
</organism>
<accession>A0ABY7B9E1</accession>
<keyword evidence="1 3" id="KW-0732">Signal</keyword>
<protein>
    <submittedName>
        <fullName evidence="4">Trypsin-like serine protease</fullName>
        <ecNumber evidence="4">3.4.21.-</ecNumber>
    </submittedName>
</protein>
<dbReference type="RefSeq" id="WP_268758376.1">
    <property type="nucleotide sequence ID" value="NZ_CP113836.1"/>
</dbReference>
<reference evidence="4" key="1">
    <citation type="submission" date="2022-11" db="EMBL/GenBank/DDBJ databases">
        <authorList>
            <person name="Mo P."/>
        </authorList>
    </citation>
    <scope>NUCLEOTIDE SEQUENCE</scope>
    <source>
        <strain evidence="4">HUAS 11-8</strain>
    </source>
</reference>
<dbReference type="GO" id="GO:0016787">
    <property type="term" value="F:hydrolase activity"/>
    <property type="evidence" value="ECO:0007669"/>
    <property type="project" value="UniProtKB-KW"/>
</dbReference>
<proteinExistence type="predicted"/>
<feature type="compositionally biased region" description="Low complexity" evidence="2">
    <location>
        <begin position="61"/>
        <end position="76"/>
    </location>
</feature>
<evidence type="ECO:0000256" key="1">
    <source>
        <dbReference type="ARBA" id="ARBA00022729"/>
    </source>
</evidence>
<gene>
    <name evidence="4" type="ORF">ORV05_11110</name>
</gene>
<dbReference type="EMBL" id="CP113836">
    <property type="protein sequence ID" value="WAL68283.1"/>
    <property type="molecule type" value="Genomic_DNA"/>
</dbReference>
<dbReference type="Proteomes" id="UP001163203">
    <property type="component" value="Chromosome"/>
</dbReference>
<keyword evidence="4" id="KW-0378">Hydrolase</keyword>
<dbReference type="SUPFAM" id="SSF50494">
    <property type="entry name" value="Trypsin-like serine proteases"/>
    <property type="match status" value="1"/>
</dbReference>
<evidence type="ECO:0000313" key="5">
    <source>
        <dbReference type="Proteomes" id="UP001163203"/>
    </source>
</evidence>
<dbReference type="Pfam" id="PF13365">
    <property type="entry name" value="Trypsin_2"/>
    <property type="match status" value="1"/>
</dbReference>
<dbReference type="InterPro" id="IPR043504">
    <property type="entry name" value="Peptidase_S1_PA_chymotrypsin"/>
</dbReference>
<dbReference type="InterPro" id="IPR050966">
    <property type="entry name" value="Glutamyl_endopeptidase"/>
</dbReference>
<name>A0ABY7B9E1_9PSEU</name>
<dbReference type="InterPro" id="IPR009003">
    <property type="entry name" value="Peptidase_S1_PA"/>
</dbReference>
<dbReference type="PROSITE" id="PS00134">
    <property type="entry name" value="TRYPSIN_HIS"/>
    <property type="match status" value="1"/>
</dbReference>